<dbReference type="InParanoid" id="W7XL60"/>
<sequence>MNKSINKQNKNISKHIYAIILFQQIYFLFILCIACPLLYIFYVLNSIYSLSEKLASFLNSYLFIFLIIYFQIIQKTKIDSKNQQLKKKTDCFNKSYSNYLLLFIFASALNSQKYKQKF</sequence>
<dbReference type="GeneID" id="24441179"/>
<dbReference type="KEGG" id="tet:TTHERM_000942949"/>
<protein>
    <submittedName>
        <fullName evidence="2">Transmembrane protein, putative</fullName>
    </submittedName>
</protein>
<evidence type="ECO:0000313" key="2">
    <source>
        <dbReference type="EMBL" id="EWS75724.1"/>
    </source>
</evidence>
<proteinExistence type="predicted"/>
<dbReference type="Proteomes" id="UP000009168">
    <property type="component" value="Unassembled WGS sequence"/>
</dbReference>
<gene>
    <name evidence="2" type="ORF">TTHERM_000942949</name>
</gene>
<evidence type="ECO:0000256" key="1">
    <source>
        <dbReference type="SAM" id="Phobius"/>
    </source>
</evidence>
<dbReference type="AlphaFoldDB" id="W7XL60"/>
<feature type="transmembrane region" description="Helical" evidence="1">
    <location>
        <begin position="54"/>
        <end position="74"/>
    </location>
</feature>
<reference evidence="3" key="1">
    <citation type="journal article" date="2006" name="PLoS Biol.">
        <title>Macronuclear genome sequence of the ciliate Tetrahymena thermophila, a model eukaryote.</title>
        <authorList>
            <person name="Eisen J.A."/>
            <person name="Coyne R.S."/>
            <person name="Wu M."/>
            <person name="Wu D."/>
            <person name="Thiagarajan M."/>
            <person name="Wortman J.R."/>
            <person name="Badger J.H."/>
            <person name="Ren Q."/>
            <person name="Amedeo P."/>
            <person name="Jones K.M."/>
            <person name="Tallon L.J."/>
            <person name="Delcher A.L."/>
            <person name="Salzberg S.L."/>
            <person name="Silva J.C."/>
            <person name="Haas B.J."/>
            <person name="Majoros W.H."/>
            <person name="Farzad M."/>
            <person name="Carlton J.M."/>
            <person name="Smith R.K. Jr."/>
            <person name="Garg J."/>
            <person name="Pearlman R.E."/>
            <person name="Karrer K.M."/>
            <person name="Sun L."/>
            <person name="Manning G."/>
            <person name="Elde N.C."/>
            <person name="Turkewitz A.P."/>
            <person name="Asai D.J."/>
            <person name="Wilkes D.E."/>
            <person name="Wang Y."/>
            <person name="Cai H."/>
            <person name="Collins K."/>
            <person name="Stewart B.A."/>
            <person name="Lee S.R."/>
            <person name="Wilamowska K."/>
            <person name="Weinberg Z."/>
            <person name="Ruzzo W.L."/>
            <person name="Wloga D."/>
            <person name="Gaertig J."/>
            <person name="Frankel J."/>
            <person name="Tsao C.-C."/>
            <person name="Gorovsky M.A."/>
            <person name="Keeling P.J."/>
            <person name="Waller R.F."/>
            <person name="Patron N.J."/>
            <person name="Cherry J.M."/>
            <person name="Stover N.A."/>
            <person name="Krieger C.J."/>
            <person name="del Toro C."/>
            <person name="Ryder H.F."/>
            <person name="Williamson S.C."/>
            <person name="Barbeau R.A."/>
            <person name="Hamilton E.P."/>
            <person name="Orias E."/>
        </authorList>
    </citation>
    <scope>NUCLEOTIDE SEQUENCE [LARGE SCALE GENOMIC DNA]</scope>
    <source>
        <strain evidence="3">SB210</strain>
    </source>
</reference>
<keyword evidence="1" id="KW-0472">Membrane</keyword>
<dbReference type="EMBL" id="GG662797">
    <property type="protein sequence ID" value="EWS75724.1"/>
    <property type="molecule type" value="Genomic_DNA"/>
</dbReference>
<keyword evidence="1" id="KW-1133">Transmembrane helix</keyword>
<keyword evidence="1 2" id="KW-0812">Transmembrane</keyword>
<evidence type="ECO:0000313" key="3">
    <source>
        <dbReference type="Proteomes" id="UP000009168"/>
    </source>
</evidence>
<feature type="transmembrane region" description="Helical" evidence="1">
    <location>
        <begin position="95"/>
        <end position="112"/>
    </location>
</feature>
<name>W7XL60_TETTS</name>
<dbReference type="RefSeq" id="XP_012651747.1">
    <property type="nucleotide sequence ID" value="XM_012796293.1"/>
</dbReference>
<organism evidence="2 3">
    <name type="scientific">Tetrahymena thermophila (strain SB210)</name>
    <dbReference type="NCBI Taxonomy" id="312017"/>
    <lineage>
        <taxon>Eukaryota</taxon>
        <taxon>Sar</taxon>
        <taxon>Alveolata</taxon>
        <taxon>Ciliophora</taxon>
        <taxon>Intramacronucleata</taxon>
        <taxon>Oligohymenophorea</taxon>
        <taxon>Hymenostomatida</taxon>
        <taxon>Tetrahymenina</taxon>
        <taxon>Tetrahymenidae</taxon>
        <taxon>Tetrahymena</taxon>
    </lineage>
</organism>
<accession>W7XL60</accession>
<feature type="transmembrane region" description="Helical" evidence="1">
    <location>
        <begin position="16"/>
        <end position="42"/>
    </location>
</feature>
<keyword evidence="3" id="KW-1185">Reference proteome</keyword>